<evidence type="ECO:0000256" key="1">
    <source>
        <dbReference type="SAM" id="MobiDB-lite"/>
    </source>
</evidence>
<feature type="non-terminal residue" evidence="2">
    <location>
        <position position="1"/>
    </location>
</feature>
<comment type="caution">
    <text evidence="2">The sequence shown here is derived from an EMBL/GenBank/DDBJ whole genome shotgun (WGS) entry which is preliminary data.</text>
</comment>
<dbReference type="AlphaFoldDB" id="A0A1A6HQ63"/>
<feature type="region of interest" description="Disordered" evidence="1">
    <location>
        <begin position="31"/>
        <end position="55"/>
    </location>
</feature>
<proteinExistence type="predicted"/>
<evidence type="ECO:0000313" key="3">
    <source>
        <dbReference type="Proteomes" id="UP000092124"/>
    </source>
</evidence>
<dbReference type="InterPro" id="IPR037231">
    <property type="entry name" value="NAP-like_sf"/>
</dbReference>
<dbReference type="Gene3D" id="3.30.1120.90">
    <property type="entry name" value="Nucleosome assembly protein"/>
    <property type="match status" value="1"/>
</dbReference>
<gene>
    <name evidence="2" type="ORF">A6R68_21401</name>
</gene>
<dbReference type="OrthoDB" id="9608677at2759"/>
<dbReference type="Proteomes" id="UP000092124">
    <property type="component" value="Unassembled WGS sequence"/>
</dbReference>
<sequence length="248" mass="28106">VQHRIASPKEASEGAASQDLWELVLLENNRQEGEAQVQAPGQSTGTHARGNQVVKPRAVGAAAAPHLRGRERGCCGRVKSHKVVKVRSGGEKEDQQEGDQDLRADLGKDLEQMCHSKDQHGIQRLPQLGRWRAKRKSKMEELEILQLELNFVNASGSGAFACIKSMYNHRPRMCQMMVFFSDNPYFWNEIVTKDYQFSTEGYEESDSSVIEWVGQAEHGDTNCMQDTTRLTFLNWLCAHKFPWIQQDC</sequence>
<accession>A0A1A6HQ63</accession>
<evidence type="ECO:0000313" key="2">
    <source>
        <dbReference type="EMBL" id="OBS80396.1"/>
    </source>
</evidence>
<protein>
    <submittedName>
        <fullName evidence="2">Uncharacterized protein</fullName>
    </submittedName>
</protein>
<reference evidence="2 3" key="1">
    <citation type="submission" date="2016-06" db="EMBL/GenBank/DDBJ databases">
        <title>The Draft Genome Sequence and Annotation of the Desert Woodrat Neotoma lepida.</title>
        <authorList>
            <person name="Campbell M."/>
            <person name="Oakeson K.F."/>
            <person name="Yandell M."/>
            <person name="Halpert J.R."/>
            <person name="Dearing D."/>
        </authorList>
    </citation>
    <scope>NUCLEOTIDE SEQUENCE [LARGE SCALE GENOMIC DNA]</scope>
    <source>
        <strain evidence="2">417</strain>
        <tissue evidence="2">Liver</tissue>
    </source>
</reference>
<keyword evidence="3" id="KW-1185">Reference proteome</keyword>
<name>A0A1A6HQ63_NEOLE</name>
<dbReference type="STRING" id="56216.A0A1A6HQ63"/>
<organism evidence="2 3">
    <name type="scientific">Neotoma lepida</name>
    <name type="common">Desert woodrat</name>
    <dbReference type="NCBI Taxonomy" id="56216"/>
    <lineage>
        <taxon>Eukaryota</taxon>
        <taxon>Metazoa</taxon>
        <taxon>Chordata</taxon>
        <taxon>Craniata</taxon>
        <taxon>Vertebrata</taxon>
        <taxon>Euteleostomi</taxon>
        <taxon>Mammalia</taxon>
        <taxon>Eutheria</taxon>
        <taxon>Euarchontoglires</taxon>
        <taxon>Glires</taxon>
        <taxon>Rodentia</taxon>
        <taxon>Myomorpha</taxon>
        <taxon>Muroidea</taxon>
        <taxon>Cricetidae</taxon>
        <taxon>Neotominae</taxon>
        <taxon>Neotoma</taxon>
    </lineage>
</organism>
<dbReference type="SUPFAM" id="SSF143113">
    <property type="entry name" value="NAP-like"/>
    <property type="match status" value="1"/>
</dbReference>
<dbReference type="EMBL" id="LZPO01017372">
    <property type="protein sequence ID" value="OBS80396.1"/>
    <property type="molecule type" value="Genomic_DNA"/>
</dbReference>